<sequence length="264" mass="27920">MADKDKDAHQQRNESVLGGGGDGAMRFPTAVNSSGKKEEFIERIEEGSIPNAGRRRPTADKGTQVTKEDIAAAMRRDREKMPPPPVPHRLQEPSITRQSSNGIASSNPARSPEQVAPHATNLSSSSTGPATQIQAGLFGQIGATRGQSPASSLLSGRASFDSASPSSSAPVNGNHTGASAPQASGPENPAQWYHRLRPTPETESSENTALRSGTSTWLLRDHRESSVSLNARQSQRSRRGCRYGCGMPGGEHGADCPGLMDTKS</sequence>
<dbReference type="Proteomes" id="UP000799537">
    <property type="component" value="Unassembled WGS sequence"/>
</dbReference>
<accession>A0A6A6CXH5</accession>
<feature type="compositionally biased region" description="Polar residues" evidence="1">
    <location>
        <begin position="201"/>
        <end position="217"/>
    </location>
</feature>
<feature type="compositionally biased region" description="Polar residues" evidence="1">
    <location>
        <begin position="170"/>
        <end position="182"/>
    </location>
</feature>
<dbReference type="GeneID" id="54565009"/>
<evidence type="ECO:0000256" key="1">
    <source>
        <dbReference type="SAM" id="MobiDB-lite"/>
    </source>
</evidence>
<keyword evidence="3" id="KW-1185">Reference proteome</keyword>
<feature type="compositionally biased region" description="Basic and acidic residues" evidence="1">
    <location>
        <begin position="35"/>
        <end position="46"/>
    </location>
</feature>
<feature type="compositionally biased region" description="Low complexity" evidence="1">
    <location>
        <begin position="155"/>
        <end position="169"/>
    </location>
</feature>
<feature type="region of interest" description="Disordered" evidence="1">
    <location>
        <begin position="1"/>
        <end position="217"/>
    </location>
</feature>
<feature type="compositionally biased region" description="Polar residues" evidence="1">
    <location>
        <begin position="145"/>
        <end position="154"/>
    </location>
</feature>
<evidence type="ECO:0000313" key="2">
    <source>
        <dbReference type="EMBL" id="KAF2170948.1"/>
    </source>
</evidence>
<evidence type="ECO:0000313" key="3">
    <source>
        <dbReference type="Proteomes" id="UP000799537"/>
    </source>
</evidence>
<name>A0A6A6CXH5_ZASCE</name>
<feature type="compositionally biased region" description="Basic and acidic residues" evidence="1">
    <location>
        <begin position="66"/>
        <end position="81"/>
    </location>
</feature>
<feature type="compositionally biased region" description="Polar residues" evidence="1">
    <location>
        <begin position="120"/>
        <end position="134"/>
    </location>
</feature>
<feature type="compositionally biased region" description="Basic and acidic residues" evidence="1">
    <location>
        <begin position="1"/>
        <end position="12"/>
    </location>
</feature>
<reference evidence="2" key="1">
    <citation type="journal article" date="2020" name="Stud. Mycol.">
        <title>101 Dothideomycetes genomes: a test case for predicting lifestyles and emergence of pathogens.</title>
        <authorList>
            <person name="Haridas S."/>
            <person name="Albert R."/>
            <person name="Binder M."/>
            <person name="Bloem J."/>
            <person name="Labutti K."/>
            <person name="Salamov A."/>
            <person name="Andreopoulos B."/>
            <person name="Baker S."/>
            <person name="Barry K."/>
            <person name="Bills G."/>
            <person name="Bluhm B."/>
            <person name="Cannon C."/>
            <person name="Castanera R."/>
            <person name="Culley D."/>
            <person name="Daum C."/>
            <person name="Ezra D."/>
            <person name="Gonzalez J."/>
            <person name="Henrissat B."/>
            <person name="Kuo A."/>
            <person name="Liang C."/>
            <person name="Lipzen A."/>
            <person name="Lutzoni F."/>
            <person name="Magnuson J."/>
            <person name="Mondo S."/>
            <person name="Nolan M."/>
            <person name="Ohm R."/>
            <person name="Pangilinan J."/>
            <person name="Park H.-J."/>
            <person name="Ramirez L."/>
            <person name="Alfaro M."/>
            <person name="Sun H."/>
            <person name="Tritt A."/>
            <person name="Yoshinaga Y."/>
            <person name="Zwiers L.-H."/>
            <person name="Turgeon B."/>
            <person name="Goodwin S."/>
            <person name="Spatafora J."/>
            <person name="Crous P."/>
            <person name="Grigoriev I."/>
        </authorList>
    </citation>
    <scope>NUCLEOTIDE SEQUENCE</scope>
    <source>
        <strain evidence="2">ATCC 36951</strain>
    </source>
</reference>
<organism evidence="2 3">
    <name type="scientific">Zasmidium cellare ATCC 36951</name>
    <dbReference type="NCBI Taxonomy" id="1080233"/>
    <lineage>
        <taxon>Eukaryota</taxon>
        <taxon>Fungi</taxon>
        <taxon>Dikarya</taxon>
        <taxon>Ascomycota</taxon>
        <taxon>Pezizomycotina</taxon>
        <taxon>Dothideomycetes</taxon>
        <taxon>Dothideomycetidae</taxon>
        <taxon>Mycosphaerellales</taxon>
        <taxon>Mycosphaerellaceae</taxon>
        <taxon>Zasmidium</taxon>
    </lineage>
</organism>
<dbReference type="AlphaFoldDB" id="A0A6A6CXH5"/>
<feature type="region of interest" description="Disordered" evidence="1">
    <location>
        <begin position="245"/>
        <end position="264"/>
    </location>
</feature>
<dbReference type="RefSeq" id="XP_033671837.1">
    <property type="nucleotide sequence ID" value="XM_033811737.1"/>
</dbReference>
<feature type="compositionally biased region" description="Polar residues" evidence="1">
    <location>
        <begin position="93"/>
        <end position="109"/>
    </location>
</feature>
<proteinExistence type="predicted"/>
<protein>
    <submittedName>
        <fullName evidence="2">Uncharacterized protein</fullName>
    </submittedName>
</protein>
<dbReference type="EMBL" id="ML993584">
    <property type="protein sequence ID" value="KAF2170948.1"/>
    <property type="molecule type" value="Genomic_DNA"/>
</dbReference>
<gene>
    <name evidence="2" type="ORF">M409DRAFT_51190</name>
</gene>